<dbReference type="Pfam" id="PF11760">
    <property type="entry name" value="CbiG_N"/>
    <property type="match status" value="1"/>
</dbReference>
<protein>
    <submittedName>
        <fullName evidence="4">Cobalamin biosynthesis protein CbiG</fullName>
    </submittedName>
</protein>
<evidence type="ECO:0000259" key="2">
    <source>
        <dbReference type="Pfam" id="PF11760"/>
    </source>
</evidence>
<feature type="domain" description="Cobalamin biosynthesis central region" evidence="3">
    <location>
        <begin position="108"/>
        <end position="193"/>
    </location>
</feature>
<dbReference type="PANTHER" id="PTHR37477:SF1">
    <property type="entry name" value="COBALT-PRECORRIN-5A HYDROLASE"/>
    <property type="match status" value="1"/>
</dbReference>
<accession>A0A7M3MFU4</accession>
<dbReference type="RefSeq" id="WP_144302637.1">
    <property type="nucleotide sequence ID" value="NZ_QMIE01000005.1"/>
</dbReference>
<dbReference type="InterPro" id="IPR052553">
    <property type="entry name" value="CbiG_hydrolase"/>
</dbReference>
<dbReference type="InterPro" id="IPR038029">
    <property type="entry name" value="GbiG_N_sf"/>
</dbReference>
<evidence type="ECO:0000259" key="1">
    <source>
        <dbReference type="Pfam" id="PF01890"/>
    </source>
</evidence>
<dbReference type="Gene3D" id="3.40.50.11220">
    <property type="match status" value="1"/>
</dbReference>
<dbReference type="Pfam" id="PF01890">
    <property type="entry name" value="CbiG_C"/>
    <property type="match status" value="1"/>
</dbReference>
<evidence type="ECO:0000313" key="5">
    <source>
        <dbReference type="Proteomes" id="UP000448292"/>
    </source>
</evidence>
<evidence type="ECO:0000259" key="3">
    <source>
        <dbReference type="Pfam" id="PF11761"/>
    </source>
</evidence>
<dbReference type="SUPFAM" id="SSF159672">
    <property type="entry name" value="CbiG N-terminal domain-like"/>
    <property type="match status" value="1"/>
</dbReference>
<sequence>MNRRAAGADAEEGAAVFDTLGEALAREYRNYSGHVLICAAGIAVRLLAPLLTDKTNDPAVVVCDQAGRHAVSLVSGHLGGANTLARNVAVITGGEAVITTATDTAGLPAVDELAAESGLTIATMADARTVSASLLAGARLQLFDPDNRLGLDSEHESLFERIDDPEHLSAPSVAVDWRLRATYAAEGVLHLIPRAVCVGIGCRRGIAADIVDEALDRFLRGNAIAPAALCGLASIDAKAGEAGILETARKRGLSLTIYTARELGEVEVPNPSARVASHMGVESVCEAAAILFAEKGELVVPKTVWNGVTLAAAVRK</sequence>
<dbReference type="EMBL" id="QMIE01000005">
    <property type="protein sequence ID" value="TVM17985.1"/>
    <property type="molecule type" value="Genomic_DNA"/>
</dbReference>
<dbReference type="PANTHER" id="PTHR37477">
    <property type="entry name" value="COBALT-PRECORRIN-5A HYDROLASE"/>
    <property type="match status" value="1"/>
</dbReference>
<dbReference type="GO" id="GO:0009236">
    <property type="term" value="P:cobalamin biosynthetic process"/>
    <property type="evidence" value="ECO:0007669"/>
    <property type="project" value="InterPro"/>
</dbReference>
<proteinExistence type="predicted"/>
<dbReference type="InterPro" id="IPR002750">
    <property type="entry name" value="CobE/GbiG_C"/>
</dbReference>
<comment type="caution">
    <text evidence="4">The sequence shown here is derived from an EMBL/GenBank/DDBJ whole genome shotgun (WGS) entry which is preliminary data.</text>
</comment>
<gene>
    <name evidence="4" type="ORF">DPQ33_07710</name>
</gene>
<organism evidence="4 5">
    <name type="scientific">Oceanidesulfovibrio indonesiensis</name>
    <dbReference type="NCBI Taxonomy" id="54767"/>
    <lineage>
        <taxon>Bacteria</taxon>
        <taxon>Pseudomonadati</taxon>
        <taxon>Thermodesulfobacteriota</taxon>
        <taxon>Desulfovibrionia</taxon>
        <taxon>Desulfovibrionales</taxon>
        <taxon>Desulfovibrionaceae</taxon>
        <taxon>Oceanidesulfovibrio</taxon>
    </lineage>
</organism>
<dbReference type="OrthoDB" id="9781023at2"/>
<feature type="domain" description="Cobalamin synthesis G N-terminal" evidence="2">
    <location>
        <begin position="23"/>
        <end position="103"/>
    </location>
</feature>
<dbReference type="Pfam" id="PF11761">
    <property type="entry name" value="CbiG_mid"/>
    <property type="match status" value="1"/>
</dbReference>
<dbReference type="Proteomes" id="UP000448292">
    <property type="component" value="Unassembled WGS sequence"/>
</dbReference>
<dbReference type="AlphaFoldDB" id="A0A7M3MFU4"/>
<dbReference type="InterPro" id="IPR021745">
    <property type="entry name" value="CbiG_mid"/>
</dbReference>
<dbReference type="InterPro" id="IPR021744">
    <property type="entry name" value="CbiG_N"/>
</dbReference>
<name>A0A7M3MFU4_9BACT</name>
<keyword evidence="5" id="KW-1185">Reference proteome</keyword>
<evidence type="ECO:0000313" key="4">
    <source>
        <dbReference type="EMBL" id="TVM17985.1"/>
    </source>
</evidence>
<dbReference type="InterPro" id="IPR036518">
    <property type="entry name" value="CobE/GbiG_C_sf"/>
</dbReference>
<dbReference type="Gene3D" id="3.30.420.180">
    <property type="entry name" value="CobE/GbiG C-terminal domain"/>
    <property type="match status" value="1"/>
</dbReference>
<dbReference type="SUPFAM" id="SSF159664">
    <property type="entry name" value="CobE/GbiG C-terminal domain-like"/>
    <property type="match status" value="1"/>
</dbReference>
<feature type="domain" description="CobE/GbiG C-terminal" evidence="1">
    <location>
        <begin position="197"/>
        <end position="313"/>
    </location>
</feature>
<reference evidence="4 5" key="1">
    <citation type="submission" date="2018-06" db="EMBL/GenBank/DDBJ databases">
        <title>Complete genome of Desulfovibrio indonesiensis P37SLT.</title>
        <authorList>
            <person name="Crispim J.S."/>
            <person name="Vidigal P.M.P."/>
            <person name="Silva L.C.F."/>
            <person name="Laguardia C.N."/>
            <person name="Araujo L.C."/>
            <person name="Dias R.S."/>
            <person name="Sousa M.P."/>
            <person name="Paula S.O."/>
            <person name="Silva C."/>
        </authorList>
    </citation>
    <scope>NUCLEOTIDE SEQUENCE [LARGE SCALE GENOMIC DNA]</scope>
    <source>
        <strain evidence="4 5">P37SLT</strain>
    </source>
</reference>